<reference evidence="2" key="1">
    <citation type="submission" date="2015-09" db="EMBL/GenBank/DDBJ databases">
        <title>Draft Genome Sequences of Two Novel Amoeba-resistant Intranuclear Bacteria, Candidatus Berkiella cookevillensis and Candidatus Berkiella aquae.</title>
        <authorList>
            <person name="Mehari Y.T."/>
            <person name="Arivett B.A."/>
            <person name="Farone A.L."/>
            <person name="Gunderson J.H."/>
            <person name="Farone M.B."/>
        </authorList>
    </citation>
    <scope>NUCLEOTIDE SEQUENCE [LARGE SCALE GENOMIC DNA]</scope>
    <source>
        <strain evidence="2">CC99</strain>
    </source>
</reference>
<organism evidence="2">
    <name type="scientific">Candidatus Berkiella cookevillensis</name>
    <dbReference type="NCBI Taxonomy" id="437022"/>
    <lineage>
        <taxon>Bacteria</taxon>
        <taxon>Pseudomonadati</taxon>
        <taxon>Pseudomonadota</taxon>
        <taxon>Gammaproteobacteria</taxon>
        <taxon>Candidatus Berkiellales</taxon>
        <taxon>Candidatus Berkiellaceae</taxon>
        <taxon>Candidatus Berkiella</taxon>
    </lineage>
</organism>
<evidence type="ECO:0000313" key="4">
    <source>
        <dbReference type="Proteomes" id="UP000051494"/>
    </source>
</evidence>
<sequence>MKTFLKFIACGTAMCFSAMGNTASEFGIYAELNKADIRGFQQTPKGGHLETTSLKRPSFEELNIDSKVYTSIGAWLRFDPFQINFNYLPLRYDGQTILSSELITHGITIPQGSYFSSDIEDQLYSVDFARIFKPFNTFTIAPMATMHALDHHYEFNSGPLSSKRSFFATGFGLGLDMTYAFLYQYELNAKIHVPIPVTNLDVSKAKLSLAYVWVLTPHLTMKPYALVEWNKIKFKDHQQVPNYLEYRLSPIWGMGISMMMHN</sequence>
<proteinExistence type="predicted"/>
<feature type="signal peptide" evidence="1">
    <location>
        <begin position="1"/>
        <end position="20"/>
    </location>
</feature>
<reference evidence="3" key="2">
    <citation type="journal article" date="2016" name="Genome Announc.">
        <title>Draft Genome Sequences of Two Novel Amoeba-Resistant Intranuclear Bacteria, 'Candidatus Berkiella cookevillensis' and 'Candidatus Berkiella aquae'.</title>
        <authorList>
            <person name="Mehari Y.T."/>
            <person name="Arivett B.A."/>
            <person name="Farone A.L."/>
            <person name="Gunderson J.H."/>
            <person name="Farone M.B."/>
        </authorList>
    </citation>
    <scope>NUCLEOTIDE SEQUENCE</scope>
    <source>
        <strain evidence="3">CC99</strain>
    </source>
</reference>
<gene>
    <name evidence="3" type="ORF">CC99x_001260</name>
    <name evidence="2" type="ORF">CC99x_00540</name>
</gene>
<dbReference type="OrthoDB" id="86376at2"/>
<name>A0A0Q9YU35_9GAMM</name>
<evidence type="ECO:0008006" key="5">
    <source>
        <dbReference type="Google" id="ProtNLM"/>
    </source>
</evidence>
<keyword evidence="1" id="KW-0732">Signal</keyword>
<evidence type="ECO:0000313" key="3">
    <source>
        <dbReference type="EMBL" id="MCS5707525.1"/>
    </source>
</evidence>
<evidence type="ECO:0000313" key="2">
    <source>
        <dbReference type="EMBL" id="KRG19528.1"/>
    </source>
</evidence>
<dbReference type="EMBL" id="LKHV02000001">
    <property type="protein sequence ID" value="MCS5707525.1"/>
    <property type="molecule type" value="Genomic_DNA"/>
</dbReference>
<dbReference type="RefSeq" id="WP_057623398.1">
    <property type="nucleotide sequence ID" value="NZ_LKHV02000001.1"/>
</dbReference>
<reference evidence="3" key="3">
    <citation type="submission" date="2021-06" db="EMBL/GenBank/DDBJ databases">
        <title>Genomic Description and Analysis of Intracellular Bacteria, Candidatus Berkiella cookevillensis and Candidatus Berkiella aquae.</title>
        <authorList>
            <person name="Kidane D.T."/>
            <person name="Mehari Y.T."/>
            <person name="Rice F.C."/>
            <person name="Arivett B.A."/>
            <person name="Farone A.L."/>
            <person name="Berk S.G."/>
            <person name="Farone M.B."/>
        </authorList>
    </citation>
    <scope>NUCLEOTIDE SEQUENCE</scope>
    <source>
        <strain evidence="3">CC99</strain>
    </source>
</reference>
<dbReference type="AlphaFoldDB" id="A0A0Q9YU35"/>
<accession>A0A0Q9YU35</accession>
<keyword evidence="4" id="KW-1185">Reference proteome</keyword>
<dbReference type="EMBL" id="LKHV01000002">
    <property type="protein sequence ID" value="KRG19528.1"/>
    <property type="molecule type" value="Genomic_DNA"/>
</dbReference>
<evidence type="ECO:0000256" key="1">
    <source>
        <dbReference type="SAM" id="SignalP"/>
    </source>
</evidence>
<comment type="caution">
    <text evidence="2">The sequence shown here is derived from an EMBL/GenBank/DDBJ whole genome shotgun (WGS) entry which is preliminary data.</text>
</comment>
<dbReference type="STRING" id="437022.CC99x_00540"/>
<feature type="chain" id="PRO_5043129814" description="Outer membrane protein beta-barrel domain-containing protein" evidence="1">
    <location>
        <begin position="21"/>
        <end position="262"/>
    </location>
</feature>
<dbReference type="Proteomes" id="UP000051494">
    <property type="component" value="Unassembled WGS sequence"/>
</dbReference>
<protein>
    <recommendedName>
        <fullName evidence="5">Outer membrane protein beta-barrel domain-containing protein</fullName>
    </recommendedName>
</protein>